<dbReference type="EMBL" id="CAJOBA010000839">
    <property type="protein sequence ID" value="CAF3560023.1"/>
    <property type="molecule type" value="Genomic_DNA"/>
</dbReference>
<feature type="transmembrane region" description="Helical" evidence="1">
    <location>
        <begin position="135"/>
        <end position="157"/>
    </location>
</feature>
<reference evidence="3" key="1">
    <citation type="submission" date="2021-02" db="EMBL/GenBank/DDBJ databases">
        <authorList>
            <person name="Nowell W R."/>
        </authorList>
    </citation>
    <scope>NUCLEOTIDE SEQUENCE</scope>
</reference>
<evidence type="ECO:0000313" key="2">
    <source>
        <dbReference type="EMBL" id="CAF0778637.1"/>
    </source>
</evidence>
<name>A0A8S2GUE3_9BILA</name>
<evidence type="ECO:0000313" key="3">
    <source>
        <dbReference type="EMBL" id="CAF3560023.1"/>
    </source>
</evidence>
<dbReference type="Proteomes" id="UP000677228">
    <property type="component" value="Unassembled WGS sequence"/>
</dbReference>
<organism evidence="3 4">
    <name type="scientific">Didymodactylos carnosus</name>
    <dbReference type="NCBI Taxonomy" id="1234261"/>
    <lineage>
        <taxon>Eukaryota</taxon>
        <taxon>Metazoa</taxon>
        <taxon>Spiralia</taxon>
        <taxon>Gnathifera</taxon>
        <taxon>Rotifera</taxon>
        <taxon>Eurotatoria</taxon>
        <taxon>Bdelloidea</taxon>
        <taxon>Philodinida</taxon>
        <taxon>Philodinidae</taxon>
        <taxon>Didymodactylos</taxon>
    </lineage>
</organism>
<dbReference type="AlphaFoldDB" id="A0A8S2GUE3"/>
<proteinExistence type="predicted"/>
<dbReference type="EMBL" id="CAJNOK010000839">
    <property type="protein sequence ID" value="CAF0778637.1"/>
    <property type="molecule type" value="Genomic_DNA"/>
</dbReference>
<protein>
    <submittedName>
        <fullName evidence="3">Uncharacterized protein</fullName>
    </submittedName>
</protein>
<accession>A0A8S2GUE3</accession>
<comment type="caution">
    <text evidence="3">The sequence shown here is derived from an EMBL/GenBank/DDBJ whole genome shotgun (WGS) entry which is preliminary data.</text>
</comment>
<keyword evidence="1" id="KW-0472">Membrane</keyword>
<keyword evidence="1" id="KW-1133">Transmembrane helix</keyword>
<dbReference type="Proteomes" id="UP000682733">
    <property type="component" value="Unassembled WGS sequence"/>
</dbReference>
<sequence>MDVNGNCSCKTHPTTCGEQSGIIDTDSEHMYVIPGFRTGCLTVVTLFTSTLECYFDQSCLDTIYTLIYSTSFFPFNATAMNYSSSASRYNTTTKIQEIIEQLMIEQWNNVTSFDSYFSECNPDSCTYIYNKQADWIYVITTIVGLVGGLTTVLRILIPPLVAFIRRKKRLVTELDSYAELLGNAPRFRTKVDDFRHIAGLFFQMLYSFCQLSLQTIDTALVTFNSTAFITPNLVPLAQFQVQTNQFVNQFTQNTARSFASTLSLINNMTQANMLVSGLLTDSISTIYPQYYYLDYEYVYDRRDQEYNSTGIECDCEETPYCIQQAVVYDSNSGKNILFHTPGIYVGCYIVEALLQSDLQCFFDFDCLQSLLNALSSAYSNVSAIVLPNSTHYAADTPMQVIVQNLMVEEWNNDTSYDSYFNICRPDHCTAMYVSRGNVVYIITTTIGLIGGLTKVMHRYGQTPLKLPFIPPSMIEQLLQVYHDSPISGHLGVNKT</sequence>
<keyword evidence="1" id="KW-0812">Transmembrane</keyword>
<evidence type="ECO:0000256" key="1">
    <source>
        <dbReference type="SAM" id="Phobius"/>
    </source>
</evidence>
<gene>
    <name evidence="2" type="ORF">OVA965_LOCUS3482</name>
    <name evidence="3" type="ORF">TMI583_LOCUS3481</name>
</gene>
<evidence type="ECO:0000313" key="4">
    <source>
        <dbReference type="Proteomes" id="UP000682733"/>
    </source>
</evidence>